<sequence>MIEQTAVVTDVSEDFARVRVYRQSTCGGCQAKSACGTSTFAKVLGNKFSEVTVLNSIHAEIDDIVKIGLRESVMLQSALLVYVFPLFMLFAGALLLESINLWLVIDMGQLPIIIGGLSGLIIAFFLIRKIMHKRTHDERYQPVILGKASLTETNLLQTEKPVNFVKG</sequence>
<keyword evidence="1" id="KW-0812">Transmembrane</keyword>
<dbReference type="EMBL" id="UOFR01000081">
    <property type="protein sequence ID" value="VAX01027.1"/>
    <property type="molecule type" value="Genomic_DNA"/>
</dbReference>
<dbReference type="PANTHER" id="PTHR35867">
    <property type="entry name" value="PROTEIN RSEC"/>
    <property type="match status" value="1"/>
</dbReference>
<evidence type="ECO:0000313" key="2">
    <source>
        <dbReference type="EMBL" id="VAX01027.1"/>
    </source>
</evidence>
<feature type="transmembrane region" description="Helical" evidence="1">
    <location>
        <begin position="79"/>
        <end position="103"/>
    </location>
</feature>
<dbReference type="PANTHER" id="PTHR35867:SF1">
    <property type="entry name" value="PROTEIN RSEC"/>
    <property type="match status" value="1"/>
</dbReference>
<protein>
    <recommendedName>
        <fullName evidence="3">Sigma factor RpoE regulatory protein RseC</fullName>
    </recommendedName>
</protein>
<organism evidence="2">
    <name type="scientific">hydrothermal vent metagenome</name>
    <dbReference type="NCBI Taxonomy" id="652676"/>
    <lineage>
        <taxon>unclassified sequences</taxon>
        <taxon>metagenomes</taxon>
        <taxon>ecological metagenomes</taxon>
    </lineage>
</organism>
<gene>
    <name evidence="2" type="ORF">MNBD_GAMMA21-2883</name>
</gene>
<accession>A0A3B1B7E7</accession>
<dbReference type="Pfam" id="PF04246">
    <property type="entry name" value="RseC_MucC"/>
    <property type="match status" value="1"/>
</dbReference>
<evidence type="ECO:0000256" key="1">
    <source>
        <dbReference type="SAM" id="Phobius"/>
    </source>
</evidence>
<dbReference type="AlphaFoldDB" id="A0A3B1B7E7"/>
<name>A0A3B1B7E7_9ZZZZ</name>
<dbReference type="PIRSF" id="PIRSF004923">
    <property type="entry name" value="RseC"/>
    <property type="match status" value="1"/>
</dbReference>
<proteinExistence type="predicted"/>
<keyword evidence="1" id="KW-0472">Membrane</keyword>
<keyword evidence="1" id="KW-1133">Transmembrane helix</keyword>
<evidence type="ECO:0008006" key="3">
    <source>
        <dbReference type="Google" id="ProtNLM"/>
    </source>
</evidence>
<reference evidence="2" key="1">
    <citation type="submission" date="2018-06" db="EMBL/GenBank/DDBJ databases">
        <authorList>
            <person name="Zhirakovskaya E."/>
        </authorList>
    </citation>
    <scope>NUCLEOTIDE SEQUENCE</scope>
</reference>
<feature type="transmembrane region" description="Helical" evidence="1">
    <location>
        <begin position="109"/>
        <end position="127"/>
    </location>
</feature>
<dbReference type="InterPro" id="IPR026268">
    <property type="entry name" value="RseC"/>
</dbReference>
<dbReference type="InterPro" id="IPR007359">
    <property type="entry name" value="SigmaE_reg_RseC_MucC"/>
</dbReference>